<protein>
    <submittedName>
        <fullName evidence="1">Exodeoxyribonuclease VII large subunit</fullName>
    </submittedName>
</protein>
<evidence type="ECO:0000313" key="2">
    <source>
        <dbReference type="Proteomes" id="UP000595814"/>
    </source>
</evidence>
<proteinExistence type="predicted"/>
<organism evidence="1 2">
    <name type="scientific">Miniphocaeibacter halophilus</name>
    <dbReference type="NCBI Taxonomy" id="2931922"/>
    <lineage>
        <taxon>Bacteria</taxon>
        <taxon>Bacillati</taxon>
        <taxon>Bacillota</taxon>
        <taxon>Tissierellia</taxon>
        <taxon>Tissierellales</taxon>
        <taxon>Peptoniphilaceae</taxon>
        <taxon>Miniphocaeibacter</taxon>
    </lineage>
</organism>
<reference evidence="1 2" key="1">
    <citation type="journal article" date="2022" name="Int. J. Syst. Evol. Microbiol.">
        <title>Miniphocaeibacter halophilus sp. nov., an ammonium-tolerant acetate-producing bacterium isolated from a biogas system.</title>
        <authorList>
            <person name="Schnurer A."/>
            <person name="Singh A."/>
            <person name="Bi S."/>
            <person name="Qiao W."/>
            <person name="Westerholm M."/>
        </authorList>
    </citation>
    <scope>NUCLEOTIDE SEQUENCE [LARGE SCALE GENOMIC DNA]</scope>
    <source>
        <strain evidence="1 2">AMB_01</strain>
    </source>
</reference>
<dbReference type="Proteomes" id="UP000595814">
    <property type="component" value="Chromosome"/>
</dbReference>
<accession>A0AC61MPN4</accession>
<evidence type="ECO:0000313" key="1">
    <source>
        <dbReference type="EMBL" id="QQK07550.1"/>
    </source>
</evidence>
<keyword evidence="2" id="KW-1185">Reference proteome</keyword>
<gene>
    <name evidence="1" type="ORF">JFY71_09650</name>
</gene>
<name>A0AC61MPN4_9FIRM</name>
<dbReference type="EMBL" id="CP066744">
    <property type="protein sequence ID" value="QQK07550.1"/>
    <property type="molecule type" value="Genomic_DNA"/>
</dbReference>
<sequence length="445" mass="50806">MTKAIKIKELSKYINSLVKRDPILANLHVEGEVSNFKISSGNVYFVLKDEAAALRCIIFKNMGLAKTISIKDGMKVIARGSLTTYDYGSYYQLLVKEIVSDGIGDIYQQFEILKNKLAKEGLFSLDHKVSIPSMPNSIGVITSPTGAAVRDIINTIRRRFPIANIYIYPSKVQGNDAPESLIKGLKFFDKSKLVDTIIIGRGGGSFEDLNSFNDETLLYEIHNTKTPVISAVGHEIDNMLSDYVADLRAATPTAAAELATPEINDLKNDLNKSINLLNKYFYNYFIEEKKVLDFYFKEINYYNPKERILNLKRELIYIKEKLEKNNLNYFTSEKNKINSIYLKIKNFNPINKIKKEREKLKVLNKLLTMNMNNLLSKEKFKIDSFKIKLDNFDSNKVLKYGYAKIYLNKKPIGSIEDVNIDDKVEICFHNGVAGALIENKENKFE</sequence>